<dbReference type="CDD" id="cd03022">
    <property type="entry name" value="DsbA_HCCA_Iso"/>
    <property type="match status" value="1"/>
</dbReference>
<reference evidence="3 4" key="1">
    <citation type="submission" date="2020-08" db="EMBL/GenBank/DDBJ databases">
        <title>Novel species isolated from subtropical streams in China.</title>
        <authorList>
            <person name="Lu H."/>
        </authorList>
    </citation>
    <scope>NUCLEOTIDE SEQUENCE [LARGE SCALE GENOMIC DNA]</scope>
    <source>
        <strain evidence="3 4">KACC 16656</strain>
    </source>
</reference>
<evidence type="ECO:0000313" key="3">
    <source>
        <dbReference type="EMBL" id="MBC3806181.1"/>
    </source>
</evidence>
<dbReference type="RefSeq" id="WP_186921052.1">
    <property type="nucleotide sequence ID" value="NZ_JACOFW010000002.1"/>
</dbReference>
<dbReference type="GO" id="GO:0016853">
    <property type="term" value="F:isomerase activity"/>
    <property type="evidence" value="ECO:0007669"/>
    <property type="project" value="UniProtKB-KW"/>
</dbReference>
<keyword evidence="4" id="KW-1185">Reference proteome</keyword>
<dbReference type="SUPFAM" id="SSF52833">
    <property type="entry name" value="Thioredoxin-like"/>
    <property type="match status" value="1"/>
</dbReference>
<evidence type="ECO:0000256" key="1">
    <source>
        <dbReference type="PIRNR" id="PIRNR006386"/>
    </source>
</evidence>
<dbReference type="PIRSF" id="PIRSF006386">
    <property type="entry name" value="HCCAis_GSTk"/>
    <property type="match status" value="1"/>
</dbReference>
<organism evidence="3 4">
    <name type="scientific">Undibacterium seohonense</name>
    <dbReference type="NCBI Taxonomy" id="1344950"/>
    <lineage>
        <taxon>Bacteria</taxon>
        <taxon>Pseudomonadati</taxon>
        <taxon>Pseudomonadota</taxon>
        <taxon>Betaproteobacteria</taxon>
        <taxon>Burkholderiales</taxon>
        <taxon>Oxalobacteraceae</taxon>
        <taxon>Undibacterium</taxon>
    </lineage>
</organism>
<protein>
    <recommendedName>
        <fullName evidence="1">2-hydroxychromene-2-carboxylate isomerase</fullName>
        <ecNumber evidence="1">5.99.1.4</ecNumber>
    </recommendedName>
</protein>
<dbReference type="Proteomes" id="UP000648257">
    <property type="component" value="Unassembled WGS sequence"/>
</dbReference>
<dbReference type="PANTHER" id="PTHR42943">
    <property type="entry name" value="GLUTATHIONE S-TRANSFERASE KAPPA"/>
    <property type="match status" value="1"/>
</dbReference>
<feature type="domain" description="DSBA-like thioredoxin" evidence="2">
    <location>
        <begin position="13"/>
        <end position="198"/>
    </location>
</feature>
<dbReference type="PANTHER" id="PTHR42943:SF2">
    <property type="entry name" value="GLUTATHIONE S-TRANSFERASE KAPPA 1"/>
    <property type="match status" value="1"/>
</dbReference>
<dbReference type="InterPro" id="IPR044087">
    <property type="entry name" value="NahD-like"/>
</dbReference>
<dbReference type="InterPro" id="IPR001853">
    <property type="entry name" value="DSBA-like_thioredoxin_dom"/>
</dbReference>
<evidence type="ECO:0000259" key="2">
    <source>
        <dbReference type="Pfam" id="PF01323"/>
    </source>
</evidence>
<keyword evidence="1 3" id="KW-0413">Isomerase</keyword>
<gene>
    <name evidence="3" type="ORF">H8K52_02330</name>
</gene>
<dbReference type="InterPro" id="IPR051924">
    <property type="entry name" value="GST_Kappa/NadH"/>
</dbReference>
<dbReference type="EMBL" id="JACOFW010000002">
    <property type="protein sequence ID" value="MBC3806181.1"/>
    <property type="molecule type" value="Genomic_DNA"/>
</dbReference>
<evidence type="ECO:0000313" key="4">
    <source>
        <dbReference type="Proteomes" id="UP000648257"/>
    </source>
</evidence>
<dbReference type="EC" id="5.99.1.4" evidence="1"/>
<dbReference type="InterPro" id="IPR014440">
    <property type="entry name" value="HCCAis_GSTk"/>
</dbReference>
<comment type="caution">
    <text evidence="3">The sequence shown here is derived from an EMBL/GenBank/DDBJ whole genome shotgun (WGS) entry which is preliminary data.</text>
</comment>
<accession>A0ABR6WZX7</accession>
<name>A0ABR6WZX7_9BURK</name>
<comment type="catalytic activity">
    <reaction evidence="1">
        <text>2-hydroxychromene-2-carboxylate = (3E)-4-(2-hydroxyphenyl)-2-oxobut-3-enoate</text>
        <dbReference type="Rhea" id="RHEA:27401"/>
        <dbReference type="ChEBI" id="CHEBI:59350"/>
        <dbReference type="ChEBI" id="CHEBI:59353"/>
        <dbReference type="EC" id="5.99.1.4"/>
    </reaction>
</comment>
<dbReference type="Gene3D" id="3.40.30.10">
    <property type="entry name" value="Glutaredoxin"/>
    <property type="match status" value="1"/>
</dbReference>
<comment type="similarity">
    <text evidence="1">Belongs to the GST superfamily. NadH family.</text>
</comment>
<dbReference type="Pfam" id="PF01323">
    <property type="entry name" value="DSBA"/>
    <property type="match status" value="1"/>
</dbReference>
<proteinExistence type="inferred from homology"/>
<dbReference type="InterPro" id="IPR036249">
    <property type="entry name" value="Thioredoxin-like_sf"/>
</dbReference>
<sequence length="210" mass="24275">MHKNTSVKALPEIEFWFEFASNYSYLSVMRIEELARLYQVKIKWCPFLLGPIFKSLGWNTSPFVLQKNKGDYVWQDMARQAKKYGLAWTQPTQFPRSALLPMRVAAAYINVSWIADFCKAIMHINFVRDSDIDSATVVHQVLSDLALDANLILRDMESDGNKIKLRQQTELAMTKKIFGAPSFIVEGQLFWGDDRLEDALHFARGVYERN</sequence>